<proteinExistence type="predicted"/>
<dbReference type="InterPro" id="IPR057456">
    <property type="entry name" value="Znf_C17orf113"/>
</dbReference>
<dbReference type="Proteomes" id="UP001497623">
    <property type="component" value="Unassembled WGS sequence"/>
</dbReference>
<evidence type="ECO:0000313" key="4">
    <source>
        <dbReference type="Proteomes" id="UP001497623"/>
    </source>
</evidence>
<evidence type="ECO:0000256" key="1">
    <source>
        <dbReference type="SAM" id="MobiDB-lite"/>
    </source>
</evidence>
<dbReference type="EMBL" id="CAXKWB010163230">
    <property type="protein sequence ID" value="CAL4250118.1"/>
    <property type="molecule type" value="Genomic_DNA"/>
</dbReference>
<feature type="region of interest" description="Disordered" evidence="1">
    <location>
        <begin position="1"/>
        <end position="35"/>
    </location>
</feature>
<feature type="compositionally biased region" description="Polar residues" evidence="1">
    <location>
        <begin position="1"/>
        <end position="17"/>
    </location>
</feature>
<evidence type="ECO:0000259" key="2">
    <source>
        <dbReference type="Pfam" id="PF25431"/>
    </source>
</evidence>
<feature type="domain" description="C17orf113 probable zinc finger" evidence="2">
    <location>
        <begin position="47"/>
        <end position="105"/>
    </location>
</feature>
<organism evidence="3 4">
    <name type="scientific">Meganyctiphanes norvegica</name>
    <name type="common">Northern krill</name>
    <name type="synonym">Thysanopoda norvegica</name>
    <dbReference type="NCBI Taxonomy" id="48144"/>
    <lineage>
        <taxon>Eukaryota</taxon>
        <taxon>Metazoa</taxon>
        <taxon>Ecdysozoa</taxon>
        <taxon>Arthropoda</taxon>
        <taxon>Crustacea</taxon>
        <taxon>Multicrustacea</taxon>
        <taxon>Malacostraca</taxon>
        <taxon>Eumalacostraca</taxon>
        <taxon>Eucarida</taxon>
        <taxon>Euphausiacea</taxon>
        <taxon>Euphausiidae</taxon>
        <taxon>Meganyctiphanes</taxon>
    </lineage>
</organism>
<gene>
    <name evidence="3" type="ORF">MNOR_LOCUS41654</name>
</gene>
<keyword evidence="4" id="KW-1185">Reference proteome</keyword>
<dbReference type="Pfam" id="PF25431">
    <property type="entry name" value="zf-C17orf113"/>
    <property type="match status" value="1"/>
</dbReference>
<name>A0AAV2SXM3_MEGNR</name>
<evidence type="ECO:0000313" key="3">
    <source>
        <dbReference type="EMBL" id="CAL4250118.1"/>
    </source>
</evidence>
<protein>
    <recommendedName>
        <fullName evidence="2">C17orf113 probable zinc finger domain-containing protein</fullName>
    </recommendedName>
</protein>
<dbReference type="AlphaFoldDB" id="A0AAV2SXM3"/>
<feature type="non-terminal residue" evidence="3">
    <location>
        <position position="1"/>
    </location>
</feature>
<reference evidence="3 4" key="1">
    <citation type="submission" date="2024-05" db="EMBL/GenBank/DDBJ databases">
        <authorList>
            <person name="Wallberg A."/>
        </authorList>
    </citation>
    <scope>NUCLEOTIDE SEQUENCE [LARGE SCALE GENOMIC DNA]</scope>
</reference>
<accession>A0AAV2SXM3</accession>
<sequence length="127" mass="14531">NDLQPESPISSTQQTICPSRRRKRESDKKYDAEQRTREFKSHWQSAYPWVEFDGEFMFCTVCREFQHLLSSKNVSFLKGSTSFRKESLDNHHTSAAHGIAMGAKAAKEAPQEAPLGIIKARMNTQQL</sequence>
<feature type="non-terminal residue" evidence="3">
    <location>
        <position position="127"/>
    </location>
</feature>
<comment type="caution">
    <text evidence="3">The sequence shown here is derived from an EMBL/GenBank/DDBJ whole genome shotgun (WGS) entry which is preliminary data.</text>
</comment>
<feature type="compositionally biased region" description="Basic and acidic residues" evidence="1">
    <location>
        <begin position="24"/>
        <end position="35"/>
    </location>
</feature>